<dbReference type="AlphaFoldDB" id="A0A1H5YVC2"/>
<sequence>MSLAAHPALLRLADYQQDYRPVGHSLGLSSLIAILPLLVLFVLLGVLRMRAWLASLIGLAVALVLACAVYSMPVGDALNSGLLGAAFGFFPIMWIVINAIWVYNLTVGTGHFDVLRRSFASVSDDQRVQAVIIAFCFGALMEALAGFGTPVAMCSVMLVTLGFRPLKAATVALVANTAPVAFGAIAVPITTLAGVTGMPVDDLGSMVGRQTPILALFVPLALVFIVDGRRGLRQTWQPAVLCGVVFAVFQYLSSNFWSVQLADIIASLASALALLALTRVWHAKEPYQEEEIAEGDGLGGTGSEGPEATDGTDGTGMGPAGGGVDGAGGAAGAGHTDSLVLTRVASGPEPRPADSRLDIFRAYAPYLAIIVVFVLATRVPAITGKPPAKAGATGSGIESITHIVNWPGLHITNASGAAVATTFKLNYLSAAGSLLLISGLLSMALLGVGARRALAAYGRTLDQLKFAILTVMLVLALGYIMNESGETTTLGLWAAGAGGAFALLSPLLGWLGTAVTGSDTSSNSLFGTLQVTAAHQAGLSPVLMAAANSSGGVLGKMISPQNLAIAAAAVGYQGREGIIFRRVFVWSIGFVAFMCLLVYLQSTPVLDWMVVSTPKVAAP</sequence>
<keyword evidence="6 8" id="KW-1133">Transmembrane helix</keyword>
<comment type="function">
    <text evidence="8">Uptake of L-lactate across the membrane. Can also transport D-lactate and glycolate.</text>
</comment>
<evidence type="ECO:0000256" key="8">
    <source>
        <dbReference type="RuleBase" id="RU365092"/>
    </source>
</evidence>
<keyword evidence="5 8" id="KW-0812">Transmembrane</keyword>
<feature type="transmembrane region" description="Helical" evidence="8">
    <location>
        <begin position="427"/>
        <end position="450"/>
    </location>
</feature>
<feature type="transmembrane region" description="Helical" evidence="8">
    <location>
        <begin position="82"/>
        <end position="103"/>
    </location>
</feature>
<feature type="transmembrane region" description="Helical" evidence="8">
    <location>
        <begin position="171"/>
        <end position="195"/>
    </location>
</feature>
<dbReference type="EMBL" id="FNVU01000004">
    <property type="protein sequence ID" value="SEG27407.1"/>
    <property type="molecule type" value="Genomic_DNA"/>
</dbReference>
<dbReference type="PANTHER" id="PTHR30003">
    <property type="entry name" value="L-LACTATE PERMEASE"/>
    <property type="match status" value="1"/>
</dbReference>
<evidence type="ECO:0000313" key="10">
    <source>
        <dbReference type="EMBL" id="SEG27407.1"/>
    </source>
</evidence>
<comment type="subcellular location">
    <subcellularLocation>
        <location evidence="1 8">Cell membrane</location>
        <topology evidence="1 8">Multi-pass membrane protein</topology>
    </subcellularLocation>
</comment>
<protein>
    <recommendedName>
        <fullName evidence="8">L-lactate permease</fullName>
    </recommendedName>
</protein>
<feature type="transmembrane region" description="Helical" evidence="8">
    <location>
        <begin position="492"/>
        <end position="511"/>
    </location>
</feature>
<feature type="transmembrane region" description="Helical" evidence="8">
    <location>
        <begin position="462"/>
        <end position="480"/>
    </location>
</feature>
<dbReference type="InterPro" id="IPR003804">
    <property type="entry name" value="Lactate_perm"/>
</dbReference>
<evidence type="ECO:0000256" key="7">
    <source>
        <dbReference type="ARBA" id="ARBA00023136"/>
    </source>
</evidence>
<evidence type="ECO:0000256" key="1">
    <source>
        <dbReference type="ARBA" id="ARBA00004651"/>
    </source>
</evidence>
<dbReference type="GO" id="GO:0005886">
    <property type="term" value="C:plasma membrane"/>
    <property type="evidence" value="ECO:0007669"/>
    <property type="project" value="UniProtKB-SubCell"/>
</dbReference>
<proteinExistence type="inferred from homology"/>
<evidence type="ECO:0000256" key="9">
    <source>
        <dbReference type="SAM" id="MobiDB-lite"/>
    </source>
</evidence>
<accession>A0A1H5YVC2</accession>
<feature type="transmembrane region" description="Helical" evidence="8">
    <location>
        <begin position="131"/>
        <end position="159"/>
    </location>
</feature>
<evidence type="ECO:0000256" key="2">
    <source>
        <dbReference type="ARBA" id="ARBA00010100"/>
    </source>
</evidence>
<keyword evidence="7 8" id="KW-0472">Membrane</keyword>
<dbReference type="OrthoDB" id="9761056at2"/>
<feature type="transmembrane region" description="Helical" evidence="8">
    <location>
        <begin position="26"/>
        <end position="46"/>
    </location>
</feature>
<feature type="region of interest" description="Disordered" evidence="9">
    <location>
        <begin position="291"/>
        <end position="331"/>
    </location>
</feature>
<feature type="transmembrane region" description="Helical" evidence="8">
    <location>
        <begin position="583"/>
        <end position="600"/>
    </location>
</feature>
<feature type="transmembrane region" description="Helical" evidence="8">
    <location>
        <begin position="52"/>
        <end position="70"/>
    </location>
</feature>
<dbReference type="Pfam" id="PF02652">
    <property type="entry name" value="Lactate_perm"/>
    <property type="match status" value="2"/>
</dbReference>
<dbReference type="RefSeq" id="WP_103885444.1">
    <property type="nucleotide sequence ID" value="NZ_FNVU01000004.1"/>
</dbReference>
<evidence type="ECO:0000256" key="5">
    <source>
        <dbReference type="ARBA" id="ARBA00022692"/>
    </source>
</evidence>
<keyword evidence="3 8" id="KW-0813">Transport</keyword>
<evidence type="ECO:0000256" key="4">
    <source>
        <dbReference type="ARBA" id="ARBA00022475"/>
    </source>
</evidence>
<keyword evidence="4 8" id="KW-1003">Cell membrane</keyword>
<feature type="transmembrane region" description="Helical" evidence="8">
    <location>
        <begin position="363"/>
        <end position="381"/>
    </location>
</feature>
<feature type="compositionally biased region" description="Gly residues" evidence="9">
    <location>
        <begin position="313"/>
        <end position="331"/>
    </location>
</feature>
<keyword evidence="11" id="KW-1185">Reference proteome</keyword>
<comment type="similarity">
    <text evidence="2 8">Belongs to the lactate permease family.</text>
</comment>
<dbReference type="GO" id="GO:0015295">
    <property type="term" value="F:solute:proton symporter activity"/>
    <property type="evidence" value="ECO:0007669"/>
    <property type="project" value="TreeGrafter"/>
</dbReference>
<dbReference type="PANTHER" id="PTHR30003:SF0">
    <property type="entry name" value="GLYCOLATE PERMEASE GLCA-RELATED"/>
    <property type="match status" value="1"/>
</dbReference>
<evidence type="ECO:0000313" key="11">
    <source>
        <dbReference type="Proteomes" id="UP000236754"/>
    </source>
</evidence>
<feature type="transmembrane region" description="Helical" evidence="8">
    <location>
        <begin position="207"/>
        <end position="226"/>
    </location>
</feature>
<gene>
    <name evidence="10" type="ORF">SAMN05216223_104141</name>
</gene>
<organism evidence="10 11">
    <name type="scientific">Actinacidiphila yanglinensis</name>
    <dbReference type="NCBI Taxonomy" id="310779"/>
    <lineage>
        <taxon>Bacteria</taxon>
        <taxon>Bacillati</taxon>
        <taxon>Actinomycetota</taxon>
        <taxon>Actinomycetes</taxon>
        <taxon>Kitasatosporales</taxon>
        <taxon>Streptomycetaceae</taxon>
        <taxon>Actinacidiphila</taxon>
    </lineage>
</organism>
<evidence type="ECO:0000256" key="6">
    <source>
        <dbReference type="ARBA" id="ARBA00022989"/>
    </source>
</evidence>
<dbReference type="Proteomes" id="UP000236754">
    <property type="component" value="Unassembled WGS sequence"/>
</dbReference>
<evidence type="ECO:0000256" key="3">
    <source>
        <dbReference type="ARBA" id="ARBA00022448"/>
    </source>
</evidence>
<name>A0A1H5YVC2_9ACTN</name>
<feature type="transmembrane region" description="Helical" evidence="8">
    <location>
        <begin position="264"/>
        <end position="281"/>
    </location>
</feature>
<dbReference type="GO" id="GO:0015129">
    <property type="term" value="F:lactate transmembrane transporter activity"/>
    <property type="evidence" value="ECO:0007669"/>
    <property type="project" value="UniProtKB-UniRule"/>
</dbReference>
<reference evidence="10 11" key="1">
    <citation type="submission" date="2016-10" db="EMBL/GenBank/DDBJ databases">
        <authorList>
            <person name="de Groot N.N."/>
        </authorList>
    </citation>
    <scope>NUCLEOTIDE SEQUENCE [LARGE SCALE GENOMIC DNA]</scope>
    <source>
        <strain evidence="10 11">CGMCC 4.2023</strain>
    </source>
</reference>